<comment type="caution">
    <text evidence="5">The sequence shown here is derived from an EMBL/GenBank/DDBJ whole genome shotgun (WGS) entry which is preliminary data.</text>
</comment>
<dbReference type="GO" id="GO:0008168">
    <property type="term" value="F:methyltransferase activity"/>
    <property type="evidence" value="ECO:0007669"/>
    <property type="project" value="UniProtKB-KW"/>
</dbReference>
<sequence length="247" mass="27357">MPKDAERAYLANIGEDGAHHSLHKPFSDPYCGLELASIGFIMGLLPSPPAHILDMGCGGGWTSQFFARAGYTVTGQDIAPDMITLAQENARVNGVTDRTTFICSDFENLDLDGQFDAAIFFDALHHADDEALAIRSAYRALKPGGMLITHEPGEGHSIAPGSIEAMERYGVNERDMPPHLIMARGREAGFTGFRVLPMPHVLQDIFYTPRSYPNRRLSARRWRMTKRVLKLLFEPDLKQGAIVVMTK</sequence>
<dbReference type="InterPro" id="IPR013216">
    <property type="entry name" value="Methyltransf_11"/>
</dbReference>
<dbReference type="PANTHER" id="PTHR43464">
    <property type="entry name" value="METHYLTRANSFERASE"/>
    <property type="match status" value="1"/>
</dbReference>
<dbReference type="GO" id="GO:0032259">
    <property type="term" value="P:methylation"/>
    <property type="evidence" value="ECO:0007669"/>
    <property type="project" value="UniProtKB-KW"/>
</dbReference>
<evidence type="ECO:0000313" key="6">
    <source>
        <dbReference type="Proteomes" id="UP001267638"/>
    </source>
</evidence>
<dbReference type="Pfam" id="PF08241">
    <property type="entry name" value="Methyltransf_11"/>
    <property type="match status" value="1"/>
</dbReference>
<accession>A0ABU1WXG2</accession>
<keyword evidence="6" id="KW-1185">Reference proteome</keyword>
<reference evidence="5 6" key="1">
    <citation type="submission" date="2023-07" db="EMBL/GenBank/DDBJ databases">
        <title>Sorghum-associated microbial communities from plants grown in Nebraska, USA.</title>
        <authorList>
            <person name="Schachtman D."/>
        </authorList>
    </citation>
    <scope>NUCLEOTIDE SEQUENCE [LARGE SCALE GENOMIC DNA]</scope>
    <source>
        <strain evidence="5 6">4256</strain>
    </source>
</reference>
<feature type="domain" description="Methyltransferase type 11" evidence="4">
    <location>
        <begin position="53"/>
        <end position="148"/>
    </location>
</feature>
<keyword evidence="3" id="KW-0949">S-adenosyl-L-methionine</keyword>
<dbReference type="CDD" id="cd02440">
    <property type="entry name" value="AdoMet_MTases"/>
    <property type="match status" value="1"/>
</dbReference>
<organism evidence="5 6">
    <name type="scientific">Sphingobium xenophagum</name>
    <dbReference type="NCBI Taxonomy" id="121428"/>
    <lineage>
        <taxon>Bacteria</taxon>
        <taxon>Pseudomonadati</taxon>
        <taxon>Pseudomonadota</taxon>
        <taxon>Alphaproteobacteria</taxon>
        <taxon>Sphingomonadales</taxon>
        <taxon>Sphingomonadaceae</taxon>
        <taxon>Sphingobium</taxon>
    </lineage>
</organism>
<evidence type="ECO:0000259" key="4">
    <source>
        <dbReference type="Pfam" id="PF08241"/>
    </source>
</evidence>
<dbReference type="Proteomes" id="UP001267638">
    <property type="component" value="Unassembled WGS sequence"/>
</dbReference>
<keyword evidence="1 5" id="KW-0489">Methyltransferase</keyword>
<dbReference type="SUPFAM" id="SSF53335">
    <property type="entry name" value="S-adenosyl-L-methionine-dependent methyltransferases"/>
    <property type="match status" value="1"/>
</dbReference>
<name>A0ABU1WXG2_SPHXE</name>
<dbReference type="Gene3D" id="3.40.50.150">
    <property type="entry name" value="Vaccinia Virus protein VP39"/>
    <property type="match status" value="1"/>
</dbReference>
<protein>
    <submittedName>
        <fullName evidence="5">SAM-dependent methyltransferase</fullName>
    </submittedName>
</protein>
<evidence type="ECO:0000313" key="5">
    <source>
        <dbReference type="EMBL" id="MDR7153979.1"/>
    </source>
</evidence>
<dbReference type="RefSeq" id="WP_310222083.1">
    <property type="nucleotide sequence ID" value="NZ_JAVDWV010000003.1"/>
</dbReference>
<dbReference type="EMBL" id="JAVDWV010000003">
    <property type="protein sequence ID" value="MDR7153979.1"/>
    <property type="molecule type" value="Genomic_DNA"/>
</dbReference>
<gene>
    <name evidence="5" type="ORF">J2W40_000782</name>
</gene>
<dbReference type="PANTHER" id="PTHR43464:SF19">
    <property type="entry name" value="UBIQUINONE BIOSYNTHESIS O-METHYLTRANSFERASE, MITOCHONDRIAL"/>
    <property type="match status" value="1"/>
</dbReference>
<evidence type="ECO:0000256" key="1">
    <source>
        <dbReference type="ARBA" id="ARBA00022603"/>
    </source>
</evidence>
<proteinExistence type="predicted"/>
<evidence type="ECO:0000256" key="2">
    <source>
        <dbReference type="ARBA" id="ARBA00022679"/>
    </source>
</evidence>
<evidence type="ECO:0000256" key="3">
    <source>
        <dbReference type="ARBA" id="ARBA00022691"/>
    </source>
</evidence>
<keyword evidence="2" id="KW-0808">Transferase</keyword>
<dbReference type="InterPro" id="IPR029063">
    <property type="entry name" value="SAM-dependent_MTases_sf"/>
</dbReference>